<dbReference type="AlphaFoldDB" id="A0A934HPY7"/>
<evidence type="ECO:0000259" key="5">
    <source>
        <dbReference type="SMART" id="SM00534"/>
    </source>
</evidence>
<evidence type="ECO:0000256" key="2">
    <source>
        <dbReference type="ARBA" id="ARBA00022840"/>
    </source>
</evidence>
<dbReference type="Pfam" id="PF00488">
    <property type="entry name" value="MutS_V"/>
    <property type="match status" value="1"/>
</dbReference>
<dbReference type="InterPro" id="IPR027417">
    <property type="entry name" value="P-loop_NTPase"/>
</dbReference>
<evidence type="ECO:0000313" key="7">
    <source>
        <dbReference type="Proteomes" id="UP000622687"/>
    </source>
</evidence>
<dbReference type="GO" id="GO:0030983">
    <property type="term" value="F:mismatched DNA binding"/>
    <property type="evidence" value="ECO:0007669"/>
    <property type="project" value="InterPro"/>
</dbReference>
<evidence type="ECO:0000256" key="4">
    <source>
        <dbReference type="SAM" id="Phobius"/>
    </source>
</evidence>
<keyword evidence="3" id="KW-0238">DNA-binding</keyword>
<proteinExistence type="predicted"/>
<dbReference type="InterPro" id="IPR036187">
    <property type="entry name" value="DNA_mismatch_repair_MutS_sf"/>
</dbReference>
<keyword evidence="4" id="KW-0812">Transmembrane</keyword>
<dbReference type="GO" id="GO:0140664">
    <property type="term" value="F:ATP-dependent DNA damage sensor activity"/>
    <property type="evidence" value="ECO:0007669"/>
    <property type="project" value="InterPro"/>
</dbReference>
<dbReference type="Proteomes" id="UP000622687">
    <property type="component" value="Unassembled WGS sequence"/>
</dbReference>
<evidence type="ECO:0000256" key="1">
    <source>
        <dbReference type="ARBA" id="ARBA00022741"/>
    </source>
</evidence>
<evidence type="ECO:0000256" key="3">
    <source>
        <dbReference type="ARBA" id="ARBA00023125"/>
    </source>
</evidence>
<keyword evidence="2" id="KW-0067">ATP-binding</keyword>
<organism evidence="6 7">
    <name type="scientific">Clostridium aciditolerans</name>
    <dbReference type="NCBI Taxonomy" id="339861"/>
    <lineage>
        <taxon>Bacteria</taxon>
        <taxon>Bacillati</taxon>
        <taxon>Bacillota</taxon>
        <taxon>Clostridia</taxon>
        <taxon>Eubacteriales</taxon>
        <taxon>Clostridiaceae</taxon>
        <taxon>Clostridium</taxon>
    </lineage>
</organism>
<dbReference type="SMART" id="SM00534">
    <property type="entry name" value="MUTSac"/>
    <property type="match status" value="1"/>
</dbReference>
<feature type="transmembrane region" description="Helical" evidence="4">
    <location>
        <begin position="46"/>
        <end position="67"/>
    </location>
</feature>
<comment type="caution">
    <text evidence="6">The sequence shown here is derived from an EMBL/GenBank/DDBJ whole genome shotgun (WGS) entry which is preliminary data.</text>
</comment>
<sequence>MLHYGYIIRNILYKRGGRVNLNAIESRYIKRKTIYENLLKKQVHSINFISALRLIVFIAAAGLVIFSYMIKKYYFIIIILIGFAILFLILLNKHSRIRYNKKCSTLMCKINESSLKRLKGEWKSFEDDGSDFLKDDHNYSKDLDIFGKGSLFQYINTASTYLGREKIKYMLTAPNYNIEEIYDRQEAVKELSDNLGWRQRFMAEGKIATEEKKNPELLFKWGKEKNNLFSSRKFILMTYSLPIITIGVILLYFLSHSIPYYFPLICMGVQTIIIKFNSEKSSKILDAVYKYKKDIEVYNRMLNLIEKKRFKDRYLVKLKKNLTGENKITATKQINELSKLVNLISDRANFFYQIINIVTFWEYHCLIRLERWKKESGECIEQWLNVIAELEALSSLAIIKHDYPEWVMPEINNSSLILEAKNIGHPLITKNRVCNNLKIDKTERILLITGSNMSGKSTLLRTTGINLVLAYAGAPVCAETFCCSVMNIYTCMRISDNLEENISSFYAELLRIRKLIDATKEKESVFFLLDEIFRGTNSKDRHTGAKVLIEKLSNENALGMVSTHDLELADIEEKNKKVKNYHFREHYKNNEIHFDYKLRSGVSTTRNAIYLMRMAGIDIDNSNIGSKDYETY</sequence>
<dbReference type="Gene3D" id="3.40.50.300">
    <property type="entry name" value="P-loop containing nucleotide triphosphate hydrolases"/>
    <property type="match status" value="1"/>
</dbReference>
<keyword evidence="1" id="KW-0547">Nucleotide-binding</keyword>
<feature type="domain" description="DNA mismatch repair proteins mutS family" evidence="5">
    <location>
        <begin position="443"/>
        <end position="627"/>
    </location>
</feature>
<accession>A0A934HPY7</accession>
<dbReference type="FunFam" id="3.40.50.300:FF:001552">
    <property type="entry name" value="Mismatch repair ATPase (MutS family)"/>
    <property type="match status" value="1"/>
</dbReference>
<dbReference type="GO" id="GO:0006298">
    <property type="term" value="P:mismatch repair"/>
    <property type="evidence" value="ECO:0007669"/>
    <property type="project" value="InterPro"/>
</dbReference>
<reference evidence="6" key="1">
    <citation type="submission" date="2020-12" db="EMBL/GenBank/DDBJ databases">
        <title>Clostridium thailandense sp. nov., a novel acetogenic bacterium isolated from peat land soil in Thailand.</title>
        <authorList>
            <person name="Chaikitkaew S."/>
            <person name="Birkeland N.K."/>
        </authorList>
    </citation>
    <scope>NUCLEOTIDE SEQUENCE</scope>
    <source>
        <strain evidence="6">DSM 17425</strain>
    </source>
</reference>
<dbReference type="SUPFAM" id="SSF52540">
    <property type="entry name" value="P-loop containing nucleoside triphosphate hydrolases"/>
    <property type="match status" value="1"/>
</dbReference>
<feature type="transmembrane region" description="Helical" evidence="4">
    <location>
        <begin position="73"/>
        <end position="92"/>
    </location>
</feature>
<dbReference type="CDD" id="cd03283">
    <property type="entry name" value="ABC_MutS-like"/>
    <property type="match status" value="1"/>
</dbReference>
<dbReference type="GO" id="GO:0005524">
    <property type="term" value="F:ATP binding"/>
    <property type="evidence" value="ECO:0007669"/>
    <property type="project" value="UniProtKB-KW"/>
</dbReference>
<evidence type="ECO:0000313" key="6">
    <source>
        <dbReference type="EMBL" id="MBI6872301.1"/>
    </source>
</evidence>
<protein>
    <submittedName>
        <fullName evidence="6">DNA mismatch repair protein</fullName>
    </submittedName>
</protein>
<dbReference type="EMBL" id="JAEEGB010000006">
    <property type="protein sequence ID" value="MBI6872301.1"/>
    <property type="molecule type" value="Genomic_DNA"/>
</dbReference>
<keyword evidence="7" id="KW-1185">Reference proteome</keyword>
<dbReference type="Gene3D" id="1.10.1420.10">
    <property type="match status" value="1"/>
</dbReference>
<keyword evidence="4" id="KW-1133">Transmembrane helix</keyword>
<dbReference type="PANTHER" id="PTHR11361">
    <property type="entry name" value="DNA MISMATCH REPAIR PROTEIN MUTS FAMILY MEMBER"/>
    <property type="match status" value="1"/>
</dbReference>
<gene>
    <name evidence="6" type="ORF">I6U51_06210</name>
</gene>
<dbReference type="InterPro" id="IPR045076">
    <property type="entry name" value="MutS"/>
</dbReference>
<dbReference type="InterPro" id="IPR000432">
    <property type="entry name" value="DNA_mismatch_repair_MutS_C"/>
</dbReference>
<dbReference type="PANTHER" id="PTHR11361:SF99">
    <property type="entry name" value="DNA MISMATCH REPAIR PROTEIN"/>
    <property type="match status" value="1"/>
</dbReference>
<feature type="transmembrane region" description="Helical" evidence="4">
    <location>
        <begin position="234"/>
        <end position="254"/>
    </location>
</feature>
<keyword evidence="4" id="KW-0472">Membrane</keyword>
<dbReference type="GO" id="GO:0005829">
    <property type="term" value="C:cytosol"/>
    <property type="evidence" value="ECO:0007669"/>
    <property type="project" value="TreeGrafter"/>
</dbReference>
<dbReference type="SUPFAM" id="SSF48334">
    <property type="entry name" value="DNA repair protein MutS, domain III"/>
    <property type="match status" value="1"/>
</dbReference>
<name>A0A934HPY7_9CLOT</name>